<accession>A0ACB8BRJ6</accession>
<evidence type="ECO:0000313" key="1">
    <source>
        <dbReference type="EMBL" id="KAH7928047.1"/>
    </source>
</evidence>
<sequence length="143" mass="15712">MVALKPAALVALTSIVSFTMAKCNYVDDKFGFALSVFGAEDCDHKDGHETFYGRQPHIERNNCQCFNIHEPLAGHIKSFVFTSGSVWKASVSLHEKKDCLGATLGFSSTSWMDKIVDEGDRGIMSAWICVPNAKLILGLLLLE</sequence>
<organism evidence="1 2">
    <name type="scientific">Leucogyrophana mollusca</name>
    <dbReference type="NCBI Taxonomy" id="85980"/>
    <lineage>
        <taxon>Eukaryota</taxon>
        <taxon>Fungi</taxon>
        <taxon>Dikarya</taxon>
        <taxon>Basidiomycota</taxon>
        <taxon>Agaricomycotina</taxon>
        <taxon>Agaricomycetes</taxon>
        <taxon>Agaricomycetidae</taxon>
        <taxon>Boletales</taxon>
        <taxon>Boletales incertae sedis</taxon>
        <taxon>Leucogyrophana</taxon>
    </lineage>
</organism>
<protein>
    <submittedName>
        <fullName evidence="1">Uncharacterized protein</fullName>
    </submittedName>
</protein>
<evidence type="ECO:0000313" key="2">
    <source>
        <dbReference type="Proteomes" id="UP000790709"/>
    </source>
</evidence>
<keyword evidence="2" id="KW-1185">Reference proteome</keyword>
<name>A0ACB8BRJ6_9AGAM</name>
<dbReference type="EMBL" id="MU266357">
    <property type="protein sequence ID" value="KAH7928047.1"/>
    <property type="molecule type" value="Genomic_DNA"/>
</dbReference>
<comment type="caution">
    <text evidence="1">The sequence shown here is derived from an EMBL/GenBank/DDBJ whole genome shotgun (WGS) entry which is preliminary data.</text>
</comment>
<gene>
    <name evidence="1" type="ORF">BV22DRAFT_1044877</name>
</gene>
<proteinExistence type="predicted"/>
<reference evidence="1" key="1">
    <citation type="journal article" date="2021" name="New Phytol.">
        <title>Evolutionary innovations through gain and loss of genes in the ectomycorrhizal Boletales.</title>
        <authorList>
            <person name="Wu G."/>
            <person name="Miyauchi S."/>
            <person name="Morin E."/>
            <person name="Kuo A."/>
            <person name="Drula E."/>
            <person name="Varga T."/>
            <person name="Kohler A."/>
            <person name="Feng B."/>
            <person name="Cao Y."/>
            <person name="Lipzen A."/>
            <person name="Daum C."/>
            <person name="Hundley H."/>
            <person name="Pangilinan J."/>
            <person name="Johnson J."/>
            <person name="Barry K."/>
            <person name="LaButti K."/>
            <person name="Ng V."/>
            <person name="Ahrendt S."/>
            <person name="Min B."/>
            <person name="Choi I.G."/>
            <person name="Park H."/>
            <person name="Plett J.M."/>
            <person name="Magnuson J."/>
            <person name="Spatafora J.W."/>
            <person name="Nagy L.G."/>
            <person name="Henrissat B."/>
            <person name="Grigoriev I.V."/>
            <person name="Yang Z.L."/>
            <person name="Xu J."/>
            <person name="Martin F.M."/>
        </authorList>
    </citation>
    <scope>NUCLEOTIDE SEQUENCE</scope>
    <source>
        <strain evidence="1">KUC20120723A-06</strain>
    </source>
</reference>
<dbReference type="Proteomes" id="UP000790709">
    <property type="component" value="Unassembled WGS sequence"/>
</dbReference>